<dbReference type="InterPro" id="IPR000618">
    <property type="entry name" value="Insect_cuticle"/>
</dbReference>
<dbReference type="GO" id="GO:0062129">
    <property type="term" value="C:chitin-based extracellular matrix"/>
    <property type="evidence" value="ECO:0007669"/>
    <property type="project" value="TreeGrafter"/>
</dbReference>
<dbReference type="OrthoDB" id="7255276at2759"/>
<feature type="chain" id="PRO_5031376364" evidence="3">
    <location>
        <begin position="17"/>
        <end position="105"/>
    </location>
</feature>
<name>A0A7R8ULQ9_HERIL</name>
<dbReference type="AlphaFoldDB" id="A0A7R8ULQ9"/>
<dbReference type="FunCoup" id="A0A7R8ULQ9">
    <property type="interactions" value="70"/>
</dbReference>
<dbReference type="InterPro" id="IPR031311">
    <property type="entry name" value="CHIT_BIND_RR_consensus"/>
</dbReference>
<evidence type="ECO:0000256" key="2">
    <source>
        <dbReference type="PROSITE-ProRule" id="PRU00497"/>
    </source>
</evidence>
<protein>
    <submittedName>
        <fullName evidence="4">Uncharacterized protein</fullName>
    </submittedName>
</protein>
<proteinExistence type="predicted"/>
<accession>A0A7R8ULQ9</accession>
<keyword evidence="3" id="KW-0732">Signal</keyword>
<keyword evidence="1 2" id="KW-0193">Cuticle</keyword>
<dbReference type="GO" id="GO:0008010">
    <property type="term" value="F:structural constituent of chitin-based larval cuticle"/>
    <property type="evidence" value="ECO:0007669"/>
    <property type="project" value="TreeGrafter"/>
</dbReference>
<dbReference type="PANTHER" id="PTHR10380:SF218">
    <property type="entry name" value="ADULT CUTICLE PROTEIN 65AA-RELATED"/>
    <property type="match status" value="1"/>
</dbReference>
<dbReference type="PROSITE" id="PS00233">
    <property type="entry name" value="CHIT_BIND_RR_1"/>
    <property type="match status" value="1"/>
</dbReference>
<feature type="signal peptide" evidence="3">
    <location>
        <begin position="1"/>
        <end position="16"/>
    </location>
</feature>
<evidence type="ECO:0000256" key="1">
    <source>
        <dbReference type="ARBA" id="ARBA00022460"/>
    </source>
</evidence>
<sequence length="105" mass="11157">MKFAVVLAALVAVAIAAPVDDPRAAQIVRLESDNIGTDGYKFAYETSDGTSRQEVAQVKNLGSENEAIAVQGQFSWIAADGQQYSLKFTADENGFQPEGAHLPVA</sequence>
<organism evidence="4 5">
    <name type="scientific">Hermetia illucens</name>
    <name type="common">Black soldier fly</name>
    <dbReference type="NCBI Taxonomy" id="343691"/>
    <lineage>
        <taxon>Eukaryota</taxon>
        <taxon>Metazoa</taxon>
        <taxon>Ecdysozoa</taxon>
        <taxon>Arthropoda</taxon>
        <taxon>Hexapoda</taxon>
        <taxon>Insecta</taxon>
        <taxon>Pterygota</taxon>
        <taxon>Neoptera</taxon>
        <taxon>Endopterygota</taxon>
        <taxon>Diptera</taxon>
        <taxon>Brachycera</taxon>
        <taxon>Stratiomyomorpha</taxon>
        <taxon>Stratiomyidae</taxon>
        <taxon>Hermetiinae</taxon>
        <taxon>Hermetia</taxon>
    </lineage>
</organism>
<evidence type="ECO:0000313" key="4">
    <source>
        <dbReference type="EMBL" id="CAD7083186.1"/>
    </source>
</evidence>
<dbReference type="Proteomes" id="UP000594454">
    <property type="component" value="Chromosome 2"/>
</dbReference>
<gene>
    <name evidence="4" type="ORF">HERILL_LOCUS6162</name>
</gene>
<dbReference type="PANTHER" id="PTHR10380">
    <property type="entry name" value="CUTICLE PROTEIN"/>
    <property type="match status" value="1"/>
</dbReference>
<dbReference type="Pfam" id="PF00379">
    <property type="entry name" value="Chitin_bind_4"/>
    <property type="match status" value="1"/>
</dbReference>
<dbReference type="InterPro" id="IPR050468">
    <property type="entry name" value="Cuticle_Struct_Prot"/>
</dbReference>
<reference evidence="4 5" key="1">
    <citation type="submission" date="2020-11" db="EMBL/GenBank/DDBJ databases">
        <authorList>
            <person name="Wallbank WR R."/>
            <person name="Pardo Diaz C."/>
            <person name="Kozak K."/>
            <person name="Martin S."/>
            <person name="Jiggins C."/>
            <person name="Moest M."/>
            <person name="Warren A I."/>
            <person name="Generalovic N T."/>
            <person name="Byers J.R.P. K."/>
            <person name="Montejo-Kovacevich G."/>
            <person name="Yen C E."/>
        </authorList>
    </citation>
    <scope>NUCLEOTIDE SEQUENCE [LARGE SCALE GENOMIC DNA]</scope>
</reference>
<dbReference type="InParanoid" id="A0A7R8ULQ9"/>
<evidence type="ECO:0000313" key="5">
    <source>
        <dbReference type="Proteomes" id="UP000594454"/>
    </source>
</evidence>
<dbReference type="PROSITE" id="PS51155">
    <property type="entry name" value="CHIT_BIND_RR_2"/>
    <property type="match status" value="1"/>
</dbReference>
<keyword evidence="5" id="KW-1185">Reference proteome</keyword>
<dbReference type="PRINTS" id="PR00947">
    <property type="entry name" value="CUTICLE"/>
</dbReference>
<dbReference type="OMA" id="HYTVTFT"/>
<evidence type="ECO:0000256" key="3">
    <source>
        <dbReference type="SAM" id="SignalP"/>
    </source>
</evidence>
<dbReference type="EMBL" id="LR899010">
    <property type="protein sequence ID" value="CAD7083186.1"/>
    <property type="molecule type" value="Genomic_DNA"/>
</dbReference>